<organism evidence="5 6">
    <name type="scientific">Venatoribacter cucullus</name>
    <dbReference type="NCBI Taxonomy" id="2661630"/>
    <lineage>
        <taxon>Bacteria</taxon>
        <taxon>Pseudomonadati</taxon>
        <taxon>Pseudomonadota</taxon>
        <taxon>Gammaproteobacteria</taxon>
        <taxon>Oceanospirillales</taxon>
        <taxon>Oceanospirillaceae</taxon>
        <taxon>Venatoribacter</taxon>
    </lineage>
</organism>
<dbReference type="Proteomes" id="UP000596074">
    <property type="component" value="Chromosome"/>
</dbReference>
<feature type="signal peptide" evidence="3">
    <location>
        <begin position="1"/>
        <end position="24"/>
    </location>
</feature>
<accession>A0A9X7UWJ8</accession>
<dbReference type="RefSeq" id="WP_228344269.1">
    <property type="nucleotide sequence ID" value="NZ_CP046056.1"/>
</dbReference>
<feature type="compositionally biased region" description="Basic and acidic residues" evidence="1">
    <location>
        <begin position="745"/>
        <end position="762"/>
    </location>
</feature>
<dbReference type="EMBL" id="CP046056">
    <property type="protein sequence ID" value="QQD24230.1"/>
    <property type="molecule type" value="Genomic_DNA"/>
</dbReference>
<feature type="region of interest" description="Disordered" evidence="1">
    <location>
        <begin position="543"/>
        <end position="590"/>
    </location>
</feature>
<dbReference type="PANTHER" id="PTHR45737">
    <property type="entry name" value="VON WILLEBRAND FACTOR A DOMAIN-CONTAINING PROTEIN 5A"/>
    <property type="match status" value="1"/>
</dbReference>
<keyword evidence="2" id="KW-1133">Transmembrane helix</keyword>
<keyword evidence="2" id="KW-0472">Membrane</keyword>
<gene>
    <name evidence="5" type="ORF">GJQ55_06950</name>
</gene>
<proteinExistence type="predicted"/>
<evidence type="ECO:0000256" key="2">
    <source>
        <dbReference type="SAM" id="Phobius"/>
    </source>
</evidence>
<evidence type="ECO:0000259" key="4">
    <source>
        <dbReference type="PROSITE" id="PS50234"/>
    </source>
</evidence>
<dbReference type="PROSITE" id="PS50234">
    <property type="entry name" value="VWFA"/>
    <property type="match status" value="1"/>
</dbReference>
<evidence type="ECO:0000256" key="3">
    <source>
        <dbReference type="SAM" id="SignalP"/>
    </source>
</evidence>
<dbReference type="CDD" id="cd00198">
    <property type="entry name" value="vWFA"/>
    <property type="match status" value="1"/>
</dbReference>
<sequence>MLKHRWLSGVILLSLLSCFSITQAQEPAELPADVRILVDISGSMKETDPANLRIPAVNLLVELLPQGSQAGIWTFGRYVNMLVPLAAVDDDWRASAKDKARQINSVGLYTNLTEALERARWKVAADSGYRHSLILLTDGRIDMREPGAPADTDEQQRQRLLNEVIPAYVEAGARIHTLALSDGADQKLLQQIALETGGLYLRADNADQLLKAFLKAFDRAVPAEQVPLLDNKFSIDASVREFTALIFRQAGARPTRLIAPDGTVLDAATATEQQVRWHQDVNFDLITVSAPAVGEWQADADLDPDNRVQILSDLNLRVAGLPDALFSGVPLDLAIDLTEKGQTITEPALLRLTDITLKVTAPDGRSGSKLLSDPENLPADGVFHESLSRLSAEGEYQFEVVAVGRTFQRRQQLTAVLQEPLRVETVREEEQGTLLIRVIPQNNADTSLSRIIARVVAPDTSSVINSMEYNTEAGEWQLRLNGDKGAGQYEVALNVRGITAGGVDFRTRPDDIRVTFPLTSPQVVQPEHPLKAAPLAADASAPAAAETVAAADNAEPGAAEQPLPEPAAEAEPAAEQSPAAQSAAEEPAAAPPMVDLQSRFAEQEAAATVAEDAEEGLAWWLYALLGAGNLALFGGAAAWWLRKRGQTVTEDKAPAKSVPDDLIREELSDEGFDGDFDAFDGEAEEEIPLLEAETKAAAGAPASRANLADMGADTDIAADFADDFAIDPDPLDEVDDWGEFDTDIGDDKVAGSDTGEAPRKPD</sequence>
<name>A0A9X7UWJ8_9GAMM</name>
<feature type="compositionally biased region" description="Acidic residues" evidence="1">
    <location>
        <begin position="724"/>
        <end position="744"/>
    </location>
</feature>
<dbReference type="AlphaFoldDB" id="A0A9X7UWJ8"/>
<feature type="domain" description="VWFA" evidence="4">
    <location>
        <begin position="33"/>
        <end position="217"/>
    </location>
</feature>
<feature type="transmembrane region" description="Helical" evidence="2">
    <location>
        <begin position="619"/>
        <end position="641"/>
    </location>
</feature>
<evidence type="ECO:0000313" key="5">
    <source>
        <dbReference type="EMBL" id="QQD24230.1"/>
    </source>
</evidence>
<dbReference type="PANTHER" id="PTHR45737:SF6">
    <property type="entry name" value="VON WILLEBRAND FACTOR A DOMAIN-CONTAINING PROTEIN 5A"/>
    <property type="match status" value="1"/>
</dbReference>
<dbReference type="SUPFAM" id="SSF53300">
    <property type="entry name" value="vWA-like"/>
    <property type="match status" value="1"/>
</dbReference>
<protein>
    <submittedName>
        <fullName evidence="5">VWA domain-containing protein</fullName>
    </submittedName>
</protein>
<dbReference type="SMART" id="SM00327">
    <property type="entry name" value="VWA"/>
    <property type="match status" value="1"/>
</dbReference>
<keyword evidence="6" id="KW-1185">Reference proteome</keyword>
<feature type="region of interest" description="Disordered" evidence="1">
    <location>
        <begin position="724"/>
        <end position="762"/>
    </location>
</feature>
<dbReference type="Pfam" id="PF00092">
    <property type="entry name" value="VWA"/>
    <property type="match status" value="1"/>
</dbReference>
<evidence type="ECO:0000256" key="1">
    <source>
        <dbReference type="SAM" id="MobiDB-lite"/>
    </source>
</evidence>
<dbReference type="Gene3D" id="3.40.50.410">
    <property type="entry name" value="von Willebrand factor, type A domain"/>
    <property type="match status" value="1"/>
</dbReference>
<keyword evidence="3" id="KW-0732">Signal</keyword>
<keyword evidence="2" id="KW-0812">Transmembrane</keyword>
<dbReference type="InterPro" id="IPR036465">
    <property type="entry name" value="vWFA_dom_sf"/>
</dbReference>
<dbReference type="KEGG" id="vcw:GJQ55_06950"/>
<dbReference type="PROSITE" id="PS51257">
    <property type="entry name" value="PROKAR_LIPOPROTEIN"/>
    <property type="match status" value="1"/>
</dbReference>
<evidence type="ECO:0000313" key="6">
    <source>
        <dbReference type="Proteomes" id="UP000596074"/>
    </source>
</evidence>
<dbReference type="InterPro" id="IPR002035">
    <property type="entry name" value="VWF_A"/>
</dbReference>
<feature type="chain" id="PRO_5040847024" evidence="3">
    <location>
        <begin position="25"/>
        <end position="762"/>
    </location>
</feature>
<reference evidence="5 6" key="1">
    <citation type="submission" date="2019-11" db="EMBL/GenBank/DDBJ databases">
        <title>Venatorbacter sp. nov. a predator of Campylobacter and other Gram-negative bacteria.</title>
        <authorList>
            <person name="Saeedi A."/>
            <person name="Cummings N.J."/>
            <person name="Connerton I.F."/>
            <person name="Connerton P.L."/>
        </authorList>
    </citation>
    <scope>NUCLEOTIDE SEQUENCE [LARGE SCALE GENOMIC DNA]</scope>
    <source>
        <strain evidence="5">XL5</strain>
    </source>
</reference>